<evidence type="ECO:0000256" key="2">
    <source>
        <dbReference type="ARBA" id="ARBA00022448"/>
    </source>
</evidence>
<dbReference type="RefSeq" id="WP_340288923.1">
    <property type="nucleotide sequence ID" value="NZ_JBBJUP010000007.1"/>
</dbReference>
<keyword evidence="5 7" id="KW-1133">Transmembrane helix</keyword>
<feature type="transmembrane region" description="Helical" evidence="7">
    <location>
        <begin position="279"/>
        <end position="304"/>
    </location>
</feature>
<dbReference type="PROSITE" id="PS50850">
    <property type="entry name" value="MFS"/>
    <property type="match status" value="1"/>
</dbReference>
<evidence type="ECO:0000256" key="6">
    <source>
        <dbReference type="ARBA" id="ARBA00023136"/>
    </source>
</evidence>
<feature type="transmembrane region" description="Helical" evidence="7">
    <location>
        <begin position="437"/>
        <end position="458"/>
    </location>
</feature>
<dbReference type="Pfam" id="PF07690">
    <property type="entry name" value="MFS_1"/>
    <property type="match status" value="1"/>
</dbReference>
<dbReference type="InterPro" id="IPR011701">
    <property type="entry name" value="MFS"/>
</dbReference>
<feature type="domain" description="Major facilitator superfamily (MFS) profile" evidence="8">
    <location>
        <begin position="27"/>
        <end position="465"/>
    </location>
</feature>
<dbReference type="PRINTS" id="PR01035">
    <property type="entry name" value="TCRTETA"/>
</dbReference>
<feature type="transmembrane region" description="Helical" evidence="7">
    <location>
        <begin position="93"/>
        <end position="110"/>
    </location>
</feature>
<feature type="transmembrane region" description="Helical" evidence="7">
    <location>
        <begin position="310"/>
        <end position="337"/>
    </location>
</feature>
<evidence type="ECO:0000256" key="1">
    <source>
        <dbReference type="ARBA" id="ARBA00004651"/>
    </source>
</evidence>
<feature type="transmembrane region" description="Helical" evidence="7">
    <location>
        <begin position="116"/>
        <end position="139"/>
    </location>
</feature>
<evidence type="ECO:0000256" key="5">
    <source>
        <dbReference type="ARBA" id="ARBA00022989"/>
    </source>
</evidence>
<keyword evidence="6 7" id="KW-0472">Membrane</keyword>
<evidence type="ECO:0000259" key="8">
    <source>
        <dbReference type="PROSITE" id="PS50850"/>
    </source>
</evidence>
<evidence type="ECO:0000313" key="10">
    <source>
        <dbReference type="Proteomes" id="UP001364211"/>
    </source>
</evidence>
<feature type="transmembrane region" description="Helical" evidence="7">
    <location>
        <begin position="21"/>
        <end position="40"/>
    </location>
</feature>
<feature type="transmembrane region" description="Helical" evidence="7">
    <location>
        <begin position="344"/>
        <end position="364"/>
    </location>
</feature>
<dbReference type="InterPro" id="IPR020846">
    <property type="entry name" value="MFS_dom"/>
</dbReference>
<dbReference type="InterPro" id="IPR001958">
    <property type="entry name" value="Tet-R_TetA/multi-R_MdtG-like"/>
</dbReference>
<keyword evidence="10" id="KW-1185">Reference proteome</keyword>
<name>A0ABU8T6Z6_9PSEU</name>
<evidence type="ECO:0000256" key="4">
    <source>
        <dbReference type="ARBA" id="ARBA00022692"/>
    </source>
</evidence>
<feature type="transmembrane region" description="Helical" evidence="7">
    <location>
        <begin position="151"/>
        <end position="172"/>
    </location>
</feature>
<dbReference type="SUPFAM" id="SSF103473">
    <property type="entry name" value="MFS general substrate transporter"/>
    <property type="match status" value="1"/>
</dbReference>
<protein>
    <submittedName>
        <fullName evidence="9">MFS transporter</fullName>
    </submittedName>
</protein>
<dbReference type="PANTHER" id="PTHR42718">
    <property type="entry name" value="MAJOR FACILITATOR SUPERFAMILY MULTIDRUG TRANSPORTER MFSC"/>
    <property type="match status" value="1"/>
</dbReference>
<proteinExistence type="predicted"/>
<evidence type="ECO:0000256" key="7">
    <source>
        <dbReference type="SAM" id="Phobius"/>
    </source>
</evidence>
<dbReference type="Gene3D" id="1.20.1250.20">
    <property type="entry name" value="MFS general substrate transporter like domains"/>
    <property type="match status" value="1"/>
</dbReference>
<dbReference type="Gene3D" id="1.20.1720.10">
    <property type="entry name" value="Multidrug resistance protein D"/>
    <property type="match status" value="1"/>
</dbReference>
<keyword evidence="4 7" id="KW-0812">Transmembrane</keyword>
<evidence type="ECO:0000256" key="3">
    <source>
        <dbReference type="ARBA" id="ARBA00022475"/>
    </source>
</evidence>
<feature type="transmembrane region" description="Helical" evidence="7">
    <location>
        <begin position="212"/>
        <end position="233"/>
    </location>
</feature>
<dbReference type="EMBL" id="JBBJUP010000007">
    <property type="protein sequence ID" value="MEJ8279393.1"/>
    <property type="molecule type" value="Genomic_DNA"/>
</dbReference>
<feature type="transmembrane region" description="Helical" evidence="7">
    <location>
        <begin position="60"/>
        <end position="81"/>
    </location>
</feature>
<evidence type="ECO:0000313" key="9">
    <source>
        <dbReference type="EMBL" id="MEJ8279393.1"/>
    </source>
</evidence>
<keyword evidence="2" id="KW-0813">Transport</keyword>
<feature type="transmembrane region" description="Helical" evidence="7">
    <location>
        <begin position="178"/>
        <end position="200"/>
    </location>
</feature>
<organism evidence="9 10">
    <name type="scientific">Pseudonocardia spirodelae</name>
    <dbReference type="NCBI Taxonomy" id="3133431"/>
    <lineage>
        <taxon>Bacteria</taxon>
        <taxon>Bacillati</taxon>
        <taxon>Actinomycetota</taxon>
        <taxon>Actinomycetes</taxon>
        <taxon>Pseudonocardiales</taxon>
        <taxon>Pseudonocardiaceae</taxon>
        <taxon>Pseudonocardia</taxon>
    </lineage>
</organism>
<dbReference type="Proteomes" id="UP001364211">
    <property type="component" value="Unassembled WGS sequence"/>
</dbReference>
<reference evidence="9 10" key="1">
    <citation type="submission" date="2024-03" db="EMBL/GenBank/DDBJ databases">
        <title>Draft genome sequence of Pseudonocardia sp. DW16-2.</title>
        <authorList>
            <person name="Duangmal K."/>
        </authorList>
    </citation>
    <scope>NUCLEOTIDE SEQUENCE [LARGE SCALE GENOMIC DNA]</scope>
    <source>
        <strain evidence="9 10">DW16-2</strain>
    </source>
</reference>
<keyword evidence="3" id="KW-1003">Cell membrane</keyword>
<feature type="transmembrane region" description="Helical" evidence="7">
    <location>
        <begin position="411"/>
        <end position="431"/>
    </location>
</feature>
<sequence length="467" mass="47234">MTDAARDTDRPPAGPVGEDPLPRRVAVFAVVGLALLMFSLDQTSVATALTTIGGDLGADLAWAGWVVTIAAVGQILALPLGGWLSDRFGGRRMFLAGVAAFTVMSGLSAVSPSIGVLIACRFVQGLAGGVMLPAANGVVAHQFGRDRDRALALFTSVFPIGAILGPLVGGLVLTTWSWHGIFLLNVPLGIVLVVAGLALVDDPPHRRTGRVDGAGIALLVLTLLATMVTVTRLGSPADGPVWTVLAGALALGAGAAFVRHARRRPDAVVPVRLLAGRGLGIMNTTNVVFGAVVIGFSATLPLYAQVRYDLSAFAAGALLTGRAVGTIVTSPVAVALLRRLGFRPLLLGGLVAVVGGLVITAVAPPVAEPTVWLLAGSTLLGLGTGLCGPAANNAGMHLVPDDVAAVSGLRIMFRQMGGIAAVSVLTAAVTAADDPGLAAGVAYGVLAALLAAVGVLAARIPNRRGRW</sequence>
<dbReference type="PANTHER" id="PTHR42718:SF46">
    <property type="entry name" value="BLR6921 PROTEIN"/>
    <property type="match status" value="1"/>
</dbReference>
<feature type="transmembrane region" description="Helical" evidence="7">
    <location>
        <begin position="370"/>
        <end position="391"/>
    </location>
</feature>
<gene>
    <name evidence="9" type="ORF">WJX68_10665</name>
</gene>
<comment type="subcellular location">
    <subcellularLocation>
        <location evidence="1">Cell membrane</location>
        <topology evidence="1">Multi-pass membrane protein</topology>
    </subcellularLocation>
</comment>
<dbReference type="InterPro" id="IPR036259">
    <property type="entry name" value="MFS_trans_sf"/>
</dbReference>
<accession>A0ABU8T6Z6</accession>
<comment type="caution">
    <text evidence="9">The sequence shown here is derived from an EMBL/GenBank/DDBJ whole genome shotgun (WGS) entry which is preliminary data.</text>
</comment>
<feature type="transmembrane region" description="Helical" evidence="7">
    <location>
        <begin position="239"/>
        <end position="258"/>
    </location>
</feature>